<sequence length="103" mass="12101">MSNTWHVLGFRSMQESKDKSNVEKSKVDYYIKISKFIWKAQEEMKYVWSVLAGIRMKRIWAHDIREEKGEKHIPNTVNLLKKDRLNTPTTYVGNVGQEKVAST</sequence>
<name>A0ABR1ZGA8_9ROSI</name>
<accession>A0ABR1ZGA8</accession>
<dbReference type="EMBL" id="JBBPBM010002266">
    <property type="protein sequence ID" value="KAK8479495.1"/>
    <property type="molecule type" value="Genomic_DNA"/>
</dbReference>
<reference evidence="1 2" key="1">
    <citation type="journal article" date="2024" name="G3 (Bethesda)">
        <title>Genome assembly of Hibiscus sabdariffa L. provides insights into metabolisms of medicinal natural products.</title>
        <authorList>
            <person name="Kim T."/>
        </authorList>
    </citation>
    <scope>NUCLEOTIDE SEQUENCE [LARGE SCALE GENOMIC DNA]</scope>
    <source>
        <strain evidence="1">TK-2024</strain>
        <tissue evidence="1">Old leaves</tissue>
    </source>
</reference>
<protein>
    <submittedName>
        <fullName evidence="1">Uncharacterized protein</fullName>
    </submittedName>
</protein>
<organism evidence="1 2">
    <name type="scientific">Hibiscus sabdariffa</name>
    <name type="common">roselle</name>
    <dbReference type="NCBI Taxonomy" id="183260"/>
    <lineage>
        <taxon>Eukaryota</taxon>
        <taxon>Viridiplantae</taxon>
        <taxon>Streptophyta</taxon>
        <taxon>Embryophyta</taxon>
        <taxon>Tracheophyta</taxon>
        <taxon>Spermatophyta</taxon>
        <taxon>Magnoliopsida</taxon>
        <taxon>eudicotyledons</taxon>
        <taxon>Gunneridae</taxon>
        <taxon>Pentapetalae</taxon>
        <taxon>rosids</taxon>
        <taxon>malvids</taxon>
        <taxon>Malvales</taxon>
        <taxon>Malvaceae</taxon>
        <taxon>Malvoideae</taxon>
        <taxon>Hibiscus</taxon>
    </lineage>
</organism>
<keyword evidence="2" id="KW-1185">Reference proteome</keyword>
<proteinExistence type="predicted"/>
<dbReference type="Proteomes" id="UP001472677">
    <property type="component" value="Unassembled WGS sequence"/>
</dbReference>
<comment type="caution">
    <text evidence="1">The sequence shown here is derived from an EMBL/GenBank/DDBJ whole genome shotgun (WGS) entry which is preliminary data.</text>
</comment>
<gene>
    <name evidence="1" type="ORF">V6N12_033848</name>
</gene>
<evidence type="ECO:0000313" key="1">
    <source>
        <dbReference type="EMBL" id="KAK8479495.1"/>
    </source>
</evidence>
<evidence type="ECO:0000313" key="2">
    <source>
        <dbReference type="Proteomes" id="UP001472677"/>
    </source>
</evidence>